<reference evidence="1 2" key="1">
    <citation type="journal article" date="2023" name="Nucleic Acids Res.">
        <title>The hologenome of Daphnia magna reveals possible DNA methylation and microbiome-mediated evolution of the host genome.</title>
        <authorList>
            <person name="Chaturvedi A."/>
            <person name="Li X."/>
            <person name="Dhandapani V."/>
            <person name="Marshall H."/>
            <person name="Kissane S."/>
            <person name="Cuenca-Cambronero M."/>
            <person name="Asole G."/>
            <person name="Calvet F."/>
            <person name="Ruiz-Romero M."/>
            <person name="Marangio P."/>
            <person name="Guigo R."/>
            <person name="Rago D."/>
            <person name="Mirbahai L."/>
            <person name="Eastwood N."/>
            <person name="Colbourne J.K."/>
            <person name="Zhou J."/>
            <person name="Mallon E."/>
            <person name="Orsini L."/>
        </authorList>
    </citation>
    <scope>NUCLEOTIDE SEQUENCE [LARGE SCALE GENOMIC DNA]</scope>
    <source>
        <strain evidence="1">LRV0_1</strain>
    </source>
</reference>
<evidence type="ECO:0000313" key="1">
    <source>
        <dbReference type="EMBL" id="KAK4003699.1"/>
    </source>
</evidence>
<proteinExistence type="predicted"/>
<evidence type="ECO:0000313" key="2">
    <source>
        <dbReference type="Proteomes" id="UP001234178"/>
    </source>
</evidence>
<protein>
    <submittedName>
        <fullName evidence="1">Uncharacterized protein</fullName>
    </submittedName>
</protein>
<organism evidence="1 2">
    <name type="scientific">Daphnia magna</name>
    <dbReference type="NCBI Taxonomy" id="35525"/>
    <lineage>
        <taxon>Eukaryota</taxon>
        <taxon>Metazoa</taxon>
        <taxon>Ecdysozoa</taxon>
        <taxon>Arthropoda</taxon>
        <taxon>Crustacea</taxon>
        <taxon>Branchiopoda</taxon>
        <taxon>Diplostraca</taxon>
        <taxon>Cladocera</taxon>
        <taxon>Anomopoda</taxon>
        <taxon>Daphniidae</taxon>
        <taxon>Daphnia</taxon>
    </lineage>
</organism>
<dbReference type="Proteomes" id="UP001234178">
    <property type="component" value="Unassembled WGS sequence"/>
</dbReference>
<comment type="caution">
    <text evidence="1">The sequence shown here is derived from an EMBL/GenBank/DDBJ whole genome shotgun (WGS) entry which is preliminary data.</text>
</comment>
<keyword evidence="2" id="KW-1185">Reference proteome</keyword>
<dbReference type="EMBL" id="JAOYFB010000001">
    <property type="protein sequence ID" value="KAK4003699.1"/>
    <property type="molecule type" value="Genomic_DNA"/>
</dbReference>
<gene>
    <name evidence="1" type="ORF">OUZ56_005454</name>
</gene>
<sequence length="71" mass="8290">MMRSFYRFINWKRLAENSEPVAKLNVHSSRGPLTGNRKPHPVWTRSRVMDDYDETGIGQAVSSSHFRRKTV</sequence>
<name>A0ABQ9YSY1_9CRUS</name>
<accession>A0ABQ9YSY1</accession>